<reference evidence="2" key="2">
    <citation type="submission" date="2013-11" db="EMBL/GenBank/DDBJ databases">
        <title>The Genome Sequence of Phytophthora parasitica IAC_01/95.</title>
        <authorList>
            <consortium name="The Broad Institute Genomics Platform"/>
            <person name="Russ C."/>
            <person name="Tyler B."/>
            <person name="Panabieres F."/>
            <person name="Shan W."/>
            <person name="Tripathy S."/>
            <person name="Grunwald N."/>
            <person name="Machado M."/>
            <person name="Johnson C.S."/>
            <person name="Arredondo F."/>
            <person name="Hong C."/>
            <person name="Coffey M."/>
            <person name="Young S.K."/>
            <person name="Zeng Q."/>
            <person name="Gargeya S."/>
            <person name="Fitzgerald M."/>
            <person name="Abouelleil A."/>
            <person name="Alvarado L."/>
            <person name="Chapman S.B."/>
            <person name="Gainer-Dewar J."/>
            <person name="Goldberg J."/>
            <person name="Griggs A."/>
            <person name="Gujja S."/>
            <person name="Hansen M."/>
            <person name="Howarth C."/>
            <person name="Imamovic A."/>
            <person name="Ireland A."/>
            <person name="Larimer J."/>
            <person name="McCowan C."/>
            <person name="Murphy C."/>
            <person name="Pearson M."/>
            <person name="Poon T.W."/>
            <person name="Priest M."/>
            <person name="Roberts A."/>
            <person name="Saif S."/>
            <person name="Shea T."/>
            <person name="Sykes S."/>
            <person name="Wortman J."/>
            <person name="Nusbaum C."/>
            <person name="Birren B."/>
        </authorList>
    </citation>
    <scope>NUCLEOTIDE SEQUENCE [LARGE SCALE GENOMIC DNA]</scope>
    <source>
        <strain evidence="2">IAC_01/95</strain>
    </source>
</reference>
<organism evidence="2">
    <name type="scientific">Phytophthora nicotianae</name>
    <name type="common">Potato buckeye rot agent</name>
    <name type="synonym">Phytophthora parasitica</name>
    <dbReference type="NCBI Taxonomy" id="4792"/>
    <lineage>
        <taxon>Eukaryota</taxon>
        <taxon>Sar</taxon>
        <taxon>Stramenopiles</taxon>
        <taxon>Oomycota</taxon>
        <taxon>Peronosporomycetes</taxon>
        <taxon>Peronosporales</taxon>
        <taxon>Peronosporaceae</taxon>
        <taxon>Phytophthora</taxon>
    </lineage>
</organism>
<proteinExistence type="predicted"/>
<evidence type="ECO:0000313" key="1">
    <source>
        <dbReference type="EMBL" id="ETL32881.1"/>
    </source>
</evidence>
<dbReference type="Proteomes" id="UP000054532">
    <property type="component" value="Unassembled WGS sequence"/>
</dbReference>
<sequence length="38" mass="4363">MRIRHSKSALWSTCDSFTIVIPKANEIIYSILMVLLVL</sequence>
<gene>
    <name evidence="2" type="ORF">L914_14542</name>
    <name evidence="1" type="ORF">L916_14599</name>
</gene>
<dbReference type="EMBL" id="KI694670">
    <property type="protein sequence ID" value="ETM39303.1"/>
    <property type="molecule type" value="Genomic_DNA"/>
</dbReference>
<evidence type="ECO:0000313" key="2">
    <source>
        <dbReference type="EMBL" id="ETM39303.1"/>
    </source>
</evidence>
<reference evidence="1" key="1">
    <citation type="submission" date="2013-11" db="EMBL/GenBank/DDBJ databases">
        <title>The Genome Sequence of Phytophthora parasitica CJ05E6.</title>
        <authorList>
            <consortium name="The Broad Institute Genomics Platform"/>
            <person name="Russ C."/>
            <person name="Tyler B."/>
            <person name="Panabieres F."/>
            <person name="Shan W."/>
            <person name="Tripathy S."/>
            <person name="Grunwald N."/>
            <person name="Machado M."/>
            <person name="Johnson C.S."/>
            <person name="Arredondo F."/>
            <person name="Hong C."/>
            <person name="Coffey M."/>
            <person name="Young S.K."/>
            <person name="Zeng Q."/>
            <person name="Gargeya S."/>
            <person name="Fitzgerald M."/>
            <person name="Abouelleil A."/>
            <person name="Alvarado L."/>
            <person name="Chapman S.B."/>
            <person name="Gainer-Dewar J."/>
            <person name="Goldberg J."/>
            <person name="Griggs A."/>
            <person name="Gujja S."/>
            <person name="Hansen M."/>
            <person name="Howarth C."/>
            <person name="Imamovic A."/>
            <person name="Ireland A."/>
            <person name="Larimer J."/>
            <person name="McCowan C."/>
            <person name="Murphy C."/>
            <person name="Pearson M."/>
            <person name="Poon T.W."/>
            <person name="Priest M."/>
            <person name="Roberts A."/>
            <person name="Saif S."/>
            <person name="Shea T."/>
            <person name="Sykes S."/>
            <person name="Wortman J."/>
            <person name="Nusbaum C."/>
            <person name="Birren B."/>
        </authorList>
    </citation>
    <scope>NUCLEOTIDE SEQUENCE [LARGE SCALE GENOMIC DNA]</scope>
    <source>
        <strain evidence="1">CJ05E6</strain>
    </source>
</reference>
<dbReference type="AlphaFoldDB" id="W2MUL4"/>
<protein>
    <submittedName>
        <fullName evidence="2">Uncharacterized protein</fullName>
    </submittedName>
</protein>
<dbReference type="Proteomes" id="UP000053864">
    <property type="component" value="Unassembled WGS sequence"/>
</dbReference>
<name>W2MUL4_PHYNI</name>
<accession>W2MUL4</accession>
<dbReference type="EMBL" id="KI674736">
    <property type="protein sequence ID" value="ETL32881.1"/>
    <property type="molecule type" value="Genomic_DNA"/>
</dbReference>